<dbReference type="Proteomes" id="UP000005953">
    <property type="component" value="Unassembled WGS sequence"/>
</dbReference>
<dbReference type="EMBL" id="AAOE01000001">
    <property type="protein sequence ID" value="EAR11181.1"/>
    <property type="molecule type" value="Genomic_DNA"/>
</dbReference>
<evidence type="ECO:0000313" key="1">
    <source>
        <dbReference type="EMBL" id="EAR11181.1"/>
    </source>
</evidence>
<dbReference type="STRING" id="314283.MED297_19877"/>
<evidence type="ECO:0000313" key="2">
    <source>
        <dbReference type="Proteomes" id="UP000005953"/>
    </source>
</evidence>
<accession>A4B980</accession>
<reference evidence="1 2" key="1">
    <citation type="submission" date="2006-02" db="EMBL/GenBank/DDBJ databases">
        <authorList>
            <person name="Pinhassi J."/>
            <person name="Pedros-Alio C."/>
            <person name="Ferriera S."/>
            <person name="Johnson J."/>
            <person name="Kravitz S."/>
            <person name="Halpern A."/>
            <person name="Remington K."/>
            <person name="Beeson K."/>
            <person name="Tran B."/>
            <person name="Rogers Y.-H."/>
            <person name="Friedman R."/>
            <person name="Venter J.C."/>
        </authorList>
    </citation>
    <scope>NUCLEOTIDE SEQUENCE [LARGE SCALE GENOMIC DNA]</scope>
    <source>
        <strain evidence="1 2">MED297</strain>
    </source>
</reference>
<gene>
    <name evidence="1" type="ORF">MED297_19877</name>
</gene>
<comment type="caution">
    <text evidence="1">The sequence shown here is derived from an EMBL/GenBank/DDBJ whole genome shotgun (WGS) entry which is preliminary data.</text>
</comment>
<name>A4B980_9GAMM</name>
<dbReference type="OrthoDB" id="6198693at2"/>
<dbReference type="RefSeq" id="WP_008044668.1">
    <property type="nucleotide sequence ID" value="NZ_CH724151.1"/>
</dbReference>
<organism evidence="1 2">
    <name type="scientific">Reinekea blandensis MED297</name>
    <dbReference type="NCBI Taxonomy" id="314283"/>
    <lineage>
        <taxon>Bacteria</taxon>
        <taxon>Pseudomonadati</taxon>
        <taxon>Pseudomonadota</taxon>
        <taxon>Gammaproteobacteria</taxon>
        <taxon>Oceanospirillales</taxon>
        <taxon>Saccharospirillaceae</taxon>
        <taxon>Reinekea</taxon>
    </lineage>
</organism>
<proteinExistence type="predicted"/>
<sequence length="94" mass="10845">MALHMRLMQQEMYLPNVTSTSELMRAIAPLKRYCKEQSNIALAVEPFEDIDRGRFSLVVTGTERTDVEQESDNLLRWIETKINGQTLASEVSWL</sequence>
<protein>
    <submittedName>
        <fullName evidence="1">Uncharacterized protein</fullName>
    </submittedName>
</protein>
<keyword evidence="2" id="KW-1185">Reference proteome</keyword>
<dbReference type="HOGENOM" id="CLU_2384083_0_0_6"/>
<dbReference type="AlphaFoldDB" id="A4B980"/>